<dbReference type="PRINTS" id="PR00463">
    <property type="entry name" value="EP450I"/>
</dbReference>
<dbReference type="EMBL" id="ML978077">
    <property type="protein sequence ID" value="KAF2009821.1"/>
    <property type="molecule type" value="Genomic_DNA"/>
</dbReference>
<evidence type="ECO:0000256" key="3">
    <source>
        <dbReference type="ARBA" id="ARBA00023002"/>
    </source>
</evidence>
<dbReference type="GeneID" id="54281333"/>
<dbReference type="InterPro" id="IPR001128">
    <property type="entry name" value="Cyt_P450"/>
</dbReference>
<dbReference type="CDD" id="cd11065">
    <property type="entry name" value="CYP64-like"/>
    <property type="match status" value="1"/>
</dbReference>
<dbReference type="OrthoDB" id="1103324at2759"/>
<protein>
    <submittedName>
        <fullName evidence="6">Cytochrome P450 76C3</fullName>
    </submittedName>
</protein>
<evidence type="ECO:0000256" key="2">
    <source>
        <dbReference type="ARBA" id="ARBA00022723"/>
    </source>
</evidence>
<evidence type="ECO:0000256" key="5">
    <source>
        <dbReference type="PIRSR" id="PIRSR602401-1"/>
    </source>
</evidence>
<proteinExistence type="inferred from homology"/>
<keyword evidence="7" id="KW-1185">Reference proteome</keyword>
<dbReference type="RefSeq" id="XP_033378160.1">
    <property type="nucleotide sequence ID" value="XM_033523936.1"/>
</dbReference>
<dbReference type="Gene3D" id="1.10.630.10">
    <property type="entry name" value="Cytochrome P450"/>
    <property type="match status" value="1"/>
</dbReference>
<keyword evidence="3" id="KW-0560">Oxidoreductase</keyword>
<keyword evidence="5" id="KW-0349">Heme</keyword>
<sequence length="544" mass="61087">MVLYVLPLVAIAALALFIIRGKFVNRPPPGYIDAPGPSGALPVIGHAHLLGLHPHRQIQKWARDFGDLYKVRLGWHDWYMLCSPEAVKEVMDRQSASTSSRAPMPVASEALSGGMRFLFMEYGSEWRKLRGVSHKLLTPVVSSTFKPSQEWEGKMLLEEILKGTLCSKVGDDSAYKAVRRYTVSVIMTSTYGRRIPQWECDEVHEIYGIMNDFSNTATPGKYIADSIPPLGRLPPRLQWWRSSLKPLFDRQANLWMRLWNLLRTQMDTGQAPECFVKQVIESRYENQGISELQAAFLAGSLIEAGSETTSAALNTAILYLCANPGVRAKAFEEIDRVVGTERSPTFEDESELPYVRAIVKETMRVRPVTNIGTPHFTTAPITYKNIHIPAKSMVAIQQYAIHYDPSLFINPEEFNPSRYLSYPEKAGFYAAGPASDRDHWNFGAGRRICSGLHLAENSMFIVIAKLLWAFDILPPLDGDGKQVKVDTSDNAFEPGGNTVPKPFKCRWKVRSEKTALTIEREVAFAKRDGYILRGMKVAENGVEI</sequence>
<evidence type="ECO:0000256" key="4">
    <source>
        <dbReference type="ARBA" id="ARBA00023004"/>
    </source>
</evidence>
<name>A0A6A5XA51_9PLEO</name>
<evidence type="ECO:0000313" key="6">
    <source>
        <dbReference type="EMBL" id="KAF2009821.1"/>
    </source>
</evidence>
<evidence type="ECO:0000256" key="1">
    <source>
        <dbReference type="ARBA" id="ARBA00010617"/>
    </source>
</evidence>
<dbReference type="GO" id="GO:0016705">
    <property type="term" value="F:oxidoreductase activity, acting on paired donors, with incorporation or reduction of molecular oxygen"/>
    <property type="evidence" value="ECO:0007669"/>
    <property type="project" value="InterPro"/>
</dbReference>
<evidence type="ECO:0000313" key="7">
    <source>
        <dbReference type="Proteomes" id="UP000799778"/>
    </source>
</evidence>
<comment type="similarity">
    <text evidence="1">Belongs to the cytochrome P450 family.</text>
</comment>
<dbReference type="InterPro" id="IPR036396">
    <property type="entry name" value="Cyt_P450_sf"/>
</dbReference>
<dbReference type="InterPro" id="IPR050364">
    <property type="entry name" value="Cytochrome_P450_fung"/>
</dbReference>
<dbReference type="PANTHER" id="PTHR46300:SF11">
    <property type="entry name" value="OXIDOREDUCTASE, PUTATIVE-RELATED"/>
    <property type="match status" value="1"/>
</dbReference>
<dbReference type="Pfam" id="PF00067">
    <property type="entry name" value="p450"/>
    <property type="match status" value="1"/>
</dbReference>
<comment type="cofactor">
    <cofactor evidence="5">
        <name>heme</name>
        <dbReference type="ChEBI" id="CHEBI:30413"/>
    </cofactor>
</comment>
<organism evidence="6 7">
    <name type="scientific">Aaosphaeria arxii CBS 175.79</name>
    <dbReference type="NCBI Taxonomy" id="1450172"/>
    <lineage>
        <taxon>Eukaryota</taxon>
        <taxon>Fungi</taxon>
        <taxon>Dikarya</taxon>
        <taxon>Ascomycota</taxon>
        <taxon>Pezizomycotina</taxon>
        <taxon>Dothideomycetes</taxon>
        <taxon>Pleosporomycetidae</taxon>
        <taxon>Pleosporales</taxon>
        <taxon>Pleosporales incertae sedis</taxon>
        <taxon>Aaosphaeria</taxon>
    </lineage>
</organism>
<reference evidence="6" key="1">
    <citation type="journal article" date="2020" name="Stud. Mycol.">
        <title>101 Dothideomycetes genomes: a test case for predicting lifestyles and emergence of pathogens.</title>
        <authorList>
            <person name="Haridas S."/>
            <person name="Albert R."/>
            <person name="Binder M."/>
            <person name="Bloem J."/>
            <person name="Labutti K."/>
            <person name="Salamov A."/>
            <person name="Andreopoulos B."/>
            <person name="Baker S."/>
            <person name="Barry K."/>
            <person name="Bills G."/>
            <person name="Bluhm B."/>
            <person name="Cannon C."/>
            <person name="Castanera R."/>
            <person name="Culley D."/>
            <person name="Daum C."/>
            <person name="Ezra D."/>
            <person name="Gonzalez J."/>
            <person name="Henrissat B."/>
            <person name="Kuo A."/>
            <person name="Liang C."/>
            <person name="Lipzen A."/>
            <person name="Lutzoni F."/>
            <person name="Magnuson J."/>
            <person name="Mondo S."/>
            <person name="Nolan M."/>
            <person name="Ohm R."/>
            <person name="Pangilinan J."/>
            <person name="Park H.-J."/>
            <person name="Ramirez L."/>
            <person name="Alfaro M."/>
            <person name="Sun H."/>
            <person name="Tritt A."/>
            <person name="Yoshinaga Y."/>
            <person name="Zwiers L.-H."/>
            <person name="Turgeon B."/>
            <person name="Goodwin S."/>
            <person name="Spatafora J."/>
            <person name="Crous P."/>
            <person name="Grigoriev I."/>
        </authorList>
    </citation>
    <scope>NUCLEOTIDE SEQUENCE</scope>
    <source>
        <strain evidence="6">CBS 175.79</strain>
    </source>
</reference>
<dbReference type="Proteomes" id="UP000799778">
    <property type="component" value="Unassembled WGS sequence"/>
</dbReference>
<dbReference type="GO" id="GO:0020037">
    <property type="term" value="F:heme binding"/>
    <property type="evidence" value="ECO:0007669"/>
    <property type="project" value="InterPro"/>
</dbReference>
<keyword evidence="4 5" id="KW-0408">Iron</keyword>
<dbReference type="PANTHER" id="PTHR46300">
    <property type="entry name" value="P450, PUTATIVE (EUROFUNG)-RELATED-RELATED"/>
    <property type="match status" value="1"/>
</dbReference>
<dbReference type="SUPFAM" id="SSF48264">
    <property type="entry name" value="Cytochrome P450"/>
    <property type="match status" value="1"/>
</dbReference>
<accession>A0A6A5XA51</accession>
<dbReference type="InterPro" id="IPR002401">
    <property type="entry name" value="Cyt_P450_E_grp-I"/>
</dbReference>
<keyword evidence="2 5" id="KW-0479">Metal-binding</keyword>
<gene>
    <name evidence="6" type="ORF">BU24DRAFT_357201</name>
</gene>
<feature type="binding site" description="axial binding residue" evidence="5">
    <location>
        <position position="449"/>
    </location>
    <ligand>
        <name>heme</name>
        <dbReference type="ChEBI" id="CHEBI:30413"/>
    </ligand>
    <ligandPart>
        <name>Fe</name>
        <dbReference type="ChEBI" id="CHEBI:18248"/>
    </ligandPart>
</feature>
<dbReference type="AlphaFoldDB" id="A0A6A5XA51"/>
<dbReference type="PRINTS" id="PR00385">
    <property type="entry name" value="P450"/>
</dbReference>
<dbReference type="GO" id="GO:0004497">
    <property type="term" value="F:monooxygenase activity"/>
    <property type="evidence" value="ECO:0007669"/>
    <property type="project" value="InterPro"/>
</dbReference>
<dbReference type="GO" id="GO:0005506">
    <property type="term" value="F:iron ion binding"/>
    <property type="evidence" value="ECO:0007669"/>
    <property type="project" value="InterPro"/>
</dbReference>